<dbReference type="InterPro" id="IPR014729">
    <property type="entry name" value="Rossmann-like_a/b/a_fold"/>
</dbReference>
<proteinExistence type="inferred from homology"/>
<keyword evidence="5 7" id="KW-0067">ATP-binding</keyword>
<evidence type="ECO:0000256" key="6">
    <source>
        <dbReference type="ARBA" id="ARBA00023146"/>
    </source>
</evidence>
<dbReference type="InterPro" id="IPR001412">
    <property type="entry name" value="aa-tRNA-synth_I_CS"/>
</dbReference>
<dbReference type="GO" id="GO:0006424">
    <property type="term" value="P:glutamyl-tRNA aminoacylation"/>
    <property type="evidence" value="ECO:0007669"/>
    <property type="project" value="TreeGrafter"/>
</dbReference>
<evidence type="ECO:0000256" key="8">
    <source>
        <dbReference type="SAM" id="MobiDB-lite"/>
    </source>
</evidence>
<keyword evidence="4" id="KW-0862">Zinc</keyword>
<evidence type="ECO:0000313" key="10">
    <source>
        <dbReference type="EMBL" id="OYN91296.1"/>
    </source>
</evidence>
<dbReference type="Proteomes" id="UP000216300">
    <property type="component" value="Unassembled WGS sequence"/>
</dbReference>
<keyword evidence="3 7" id="KW-0547">Nucleotide-binding</keyword>
<protein>
    <submittedName>
        <fullName evidence="10">tRNA glutamyl-Q(34) synthetase GluQRS</fullName>
    </submittedName>
</protein>
<dbReference type="Gene3D" id="3.40.50.620">
    <property type="entry name" value="HUPs"/>
    <property type="match status" value="1"/>
</dbReference>
<sequence length="311" mass="33350">MSATQPAPGPAGSPTAGYGRFAPSPSGRLHVGNLRTALAARQLAEATGRGFLVRMEDLDQLRSADAETIGAGQLADLAAIDVISDVAVVWQRDRLSAYAAAVAELAPLTYECFCTRAEIRAASRAPHGAQRPYPGTCRDLTDAERDRRRRDRPAALRVRSGDQWISFDDRWQGEQRAFVDDFVVRRNDGGFAYNLAVVLDDAWQQVSQVVRGADLMESTGRQIWLQRQLGLPEPEWAHVGLVLNSDGVRLAKRDGAVDLGELAELGISAEQVRAGLVRSLGGPGEPIGPASGANPAGPGQTWVWHGPGSLS</sequence>
<evidence type="ECO:0000313" key="11">
    <source>
        <dbReference type="Proteomes" id="UP000216300"/>
    </source>
</evidence>
<dbReference type="OrthoDB" id="9807503at2"/>
<keyword evidence="7" id="KW-0648">Protein biosynthesis</keyword>
<evidence type="ECO:0000256" key="2">
    <source>
        <dbReference type="ARBA" id="ARBA00022723"/>
    </source>
</evidence>
<keyword evidence="11" id="KW-1185">Reference proteome</keyword>
<evidence type="ECO:0000256" key="7">
    <source>
        <dbReference type="RuleBase" id="RU363037"/>
    </source>
</evidence>
<dbReference type="EMBL" id="NMVJ01000006">
    <property type="protein sequence ID" value="OYN91296.1"/>
    <property type="molecule type" value="Genomic_DNA"/>
</dbReference>
<comment type="similarity">
    <text evidence="7">Belongs to the class-I aminoacyl-tRNA synthetase family.</text>
</comment>
<reference evidence="10 11" key="1">
    <citation type="submission" date="2017-07" db="EMBL/GenBank/DDBJ databases">
        <title>Draft whole genome sequences of clinical Proprionibacteriaceae strains.</title>
        <authorList>
            <person name="Bernier A.-M."/>
            <person name="Bernard K."/>
            <person name="Domingo M.-C."/>
        </authorList>
    </citation>
    <scope>NUCLEOTIDE SEQUENCE [LARGE SCALE GENOMIC DNA]</scope>
    <source>
        <strain evidence="10 11">NML 150081</strain>
    </source>
</reference>
<dbReference type="Pfam" id="PF00749">
    <property type="entry name" value="tRNA-synt_1c"/>
    <property type="match status" value="1"/>
</dbReference>
<feature type="compositionally biased region" description="Low complexity" evidence="8">
    <location>
        <begin position="1"/>
        <end position="19"/>
    </location>
</feature>
<dbReference type="InterPro" id="IPR049940">
    <property type="entry name" value="GluQ/Sye"/>
</dbReference>
<dbReference type="GO" id="GO:0005829">
    <property type="term" value="C:cytosol"/>
    <property type="evidence" value="ECO:0007669"/>
    <property type="project" value="TreeGrafter"/>
</dbReference>
<evidence type="ECO:0000256" key="5">
    <source>
        <dbReference type="ARBA" id="ARBA00022840"/>
    </source>
</evidence>
<dbReference type="PANTHER" id="PTHR43311:SF1">
    <property type="entry name" value="GLUTAMYL-Q TRNA(ASP) SYNTHETASE"/>
    <property type="match status" value="1"/>
</dbReference>
<dbReference type="GO" id="GO:0004818">
    <property type="term" value="F:glutamate-tRNA ligase activity"/>
    <property type="evidence" value="ECO:0007669"/>
    <property type="project" value="TreeGrafter"/>
</dbReference>
<dbReference type="InterPro" id="IPR000924">
    <property type="entry name" value="Glu/Gln-tRNA-synth"/>
</dbReference>
<dbReference type="PRINTS" id="PR00987">
    <property type="entry name" value="TRNASYNTHGLU"/>
</dbReference>
<dbReference type="PANTHER" id="PTHR43311">
    <property type="entry name" value="GLUTAMATE--TRNA LIGASE"/>
    <property type="match status" value="1"/>
</dbReference>
<dbReference type="InterPro" id="IPR020058">
    <property type="entry name" value="Glu/Gln-tRNA-synth_Ib_cat-dom"/>
</dbReference>
<keyword evidence="2" id="KW-0479">Metal-binding</keyword>
<evidence type="ECO:0000256" key="4">
    <source>
        <dbReference type="ARBA" id="ARBA00022833"/>
    </source>
</evidence>
<keyword evidence="6 7" id="KW-0030">Aminoacyl-tRNA synthetase</keyword>
<organism evidence="10 11">
    <name type="scientific">Parenemella sanctibonifatiensis</name>
    <dbReference type="NCBI Taxonomy" id="2016505"/>
    <lineage>
        <taxon>Bacteria</taxon>
        <taxon>Bacillati</taxon>
        <taxon>Actinomycetota</taxon>
        <taxon>Actinomycetes</taxon>
        <taxon>Propionibacteriales</taxon>
        <taxon>Propionibacteriaceae</taxon>
        <taxon>Parenemella</taxon>
    </lineage>
</organism>
<gene>
    <name evidence="10" type="ORF">CGZ91_07595</name>
</gene>
<comment type="caution">
    <text evidence="10">The sequence shown here is derived from an EMBL/GenBank/DDBJ whole genome shotgun (WGS) entry which is preliminary data.</text>
</comment>
<feature type="region of interest" description="Disordered" evidence="8">
    <location>
        <begin position="1"/>
        <end position="22"/>
    </location>
</feature>
<dbReference type="RefSeq" id="WP_094453884.1">
    <property type="nucleotide sequence ID" value="NZ_NMVJ01000006.1"/>
</dbReference>
<feature type="domain" description="Glutamyl/glutaminyl-tRNA synthetase class Ib catalytic" evidence="9">
    <location>
        <begin position="20"/>
        <end position="278"/>
    </location>
</feature>
<evidence type="ECO:0000256" key="1">
    <source>
        <dbReference type="ARBA" id="ARBA00022598"/>
    </source>
</evidence>
<name>A0A255EIF1_9ACTN</name>
<keyword evidence="1 7" id="KW-0436">Ligase</keyword>
<feature type="region of interest" description="Disordered" evidence="8">
    <location>
        <begin position="124"/>
        <end position="152"/>
    </location>
</feature>
<dbReference type="NCBIfam" id="NF004315">
    <property type="entry name" value="PRK05710.1-4"/>
    <property type="match status" value="1"/>
</dbReference>
<dbReference type="AlphaFoldDB" id="A0A255EIF1"/>
<dbReference type="PROSITE" id="PS00178">
    <property type="entry name" value="AA_TRNA_LIGASE_I"/>
    <property type="match status" value="1"/>
</dbReference>
<evidence type="ECO:0000259" key="9">
    <source>
        <dbReference type="Pfam" id="PF00749"/>
    </source>
</evidence>
<dbReference type="GO" id="GO:0005524">
    <property type="term" value="F:ATP binding"/>
    <property type="evidence" value="ECO:0007669"/>
    <property type="project" value="UniProtKB-KW"/>
</dbReference>
<accession>A0A255EIF1</accession>
<evidence type="ECO:0000256" key="3">
    <source>
        <dbReference type="ARBA" id="ARBA00022741"/>
    </source>
</evidence>
<dbReference type="SUPFAM" id="SSF52374">
    <property type="entry name" value="Nucleotidylyl transferase"/>
    <property type="match status" value="1"/>
</dbReference>